<gene>
    <name evidence="2" type="ORF">RFM51_01700</name>
</gene>
<dbReference type="Gene3D" id="3.40.1620.10">
    <property type="entry name" value="YefM-like domain"/>
    <property type="match status" value="1"/>
</dbReference>
<evidence type="ECO:0000313" key="3">
    <source>
        <dbReference type="Proteomes" id="UP001272097"/>
    </source>
</evidence>
<dbReference type="SUPFAM" id="SSF143120">
    <property type="entry name" value="YefM-like"/>
    <property type="match status" value="1"/>
</dbReference>
<evidence type="ECO:0000256" key="1">
    <source>
        <dbReference type="ARBA" id="ARBA00009981"/>
    </source>
</evidence>
<sequence>MNIPMAKAKAQLSELVKRAQAGEEINLTRHGQIVATLSAPARPGGSKGLFGALKGQIWISDDFDELGPEWDEYIK</sequence>
<accession>A0ABU4WRC5</accession>
<dbReference type="InterPro" id="IPR036165">
    <property type="entry name" value="YefM-like_sf"/>
</dbReference>
<dbReference type="Proteomes" id="UP001272097">
    <property type="component" value="Unassembled WGS sequence"/>
</dbReference>
<evidence type="ECO:0000313" key="2">
    <source>
        <dbReference type="EMBL" id="MDX8438288.1"/>
    </source>
</evidence>
<dbReference type="RefSeq" id="WP_320212127.1">
    <property type="nucleotide sequence ID" value="NZ_JAVIIS010000002.1"/>
</dbReference>
<dbReference type="NCBIfam" id="TIGR01552">
    <property type="entry name" value="phd_fam"/>
    <property type="match status" value="1"/>
</dbReference>
<keyword evidence="3" id="KW-1185">Reference proteome</keyword>
<comment type="caution">
    <text evidence="2">The sequence shown here is derived from an EMBL/GenBank/DDBJ whole genome shotgun (WGS) entry which is preliminary data.</text>
</comment>
<protein>
    <submittedName>
        <fullName evidence="2">Type II toxin-antitoxin system prevent-host-death family antitoxin</fullName>
    </submittedName>
</protein>
<comment type="similarity">
    <text evidence="1">Belongs to the phD/YefM antitoxin family.</text>
</comment>
<name>A0ABU4WRC5_9HYPH</name>
<organism evidence="2 3">
    <name type="scientific">Mesorhizobium australafricanum</name>
    <dbReference type="NCBI Taxonomy" id="3072311"/>
    <lineage>
        <taxon>Bacteria</taxon>
        <taxon>Pseudomonadati</taxon>
        <taxon>Pseudomonadota</taxon>
        <taxon>Alphaproteobacteria</taxon>
        <taxon>Hyphomicrobiales</taxon>
        <taxon>Phyllobacteriaceae</taxon>
        <taxon>Mesorhizobium</taxon>
    </lineage>
</organism>
<proteinExistence type="inferred from homology"/>
<dbReference type="EMBL" id="JAVIIS010000002">
    <property type="protein sequence ID" value="MDX8438288.1"/>
    <property type="molecule type" value="Genomic_DNA"/>
</dbReference>
<reference evidence="2 3" key="1">
    <citation type="submission" date="2023-08" db="EMBL/GenBank/DDBJ databases">
        <title>Implementing the SeqCode for naming new Mesorhizobium species isolated from Vachellia karroo root nodules.</title>
        <authorList>
            <person name="Van Lill M."/>
        </authorList>
    </citation>
    <scope>NUCLEOTIDE SEQUENCE [LARGE SCALE GENOMIC DNA]</scope>
    <source>
        <strain evidence="2 3">VK3E</strain>
    </source>
</reference>